<evidence type="ECO:0000313" key="2">
    <source>
        <dbReference type="Proteomes" id="UP001190700"/>
    </source>
</evidence>
<proteinExistence type="predicted"/>
<organism evidence="1 2">
    <name type="scientific">Cymbomonas tetramitiformis</name>
    <dbReference type="NCBI Taxonomy" id="36881"/>
    <lineage>
        <taxon>Eukaryota</taxon>
        <taxon>Viridiplantae</taxon>
        <taxon>Chlorophyta</taxon>
        <taxon>Pyramimonadophyceae</taxon>
        <taxon>Pyramimonadales</taxon>
        <taxon>Pyramimonadaceae</taxon>
        <taxon>Cymbomonas</taxon>
    </lineage>
</organism>
<accession>A0AAE0GG23</accession>
<dbReference type="Proteomes" id="UP001190700">
    <property type="component" value="Unassembled WGS sequence"/>
</dbReference>
<protein>
    <submittedName>
        <fullName evidence="1">Uncharacterized protein</fullName>
    </submittedName>
</protein>
<dbReference type="PANTHER" id="PTHR43762">
    <property type="entry name" value="L-GULONOLACTONE OXIDASE"/>
    <property type="match status" value="1"/>
</dbReference>
<keyword evidence="2" id="KW-1185">Reference proteome</keyword>
<evidence type="ECO:0000313" key="1">
    <source>
        <dbReference type="EMBL" id="KAK3277544.1"/>
    </source>
</evidence>
<name>A0AAE0GG23_9CHLO</name>
<dbReference type="PANTHER" id="PTHR43762:SF1">
    <property type="entry name" value="D-ARABINONO-1,4-LACTONE OXIDASE"/>
    <property type="match status" value="1"/>
</dbReference>
<comment type="caution">
    <text evidence="1">The sequence shown here is derived from an EMBL/GenBank/DDBJ whole genome shotgun (WGS) entry which is preliminary data.</text>
</comment>
<gene>
    <name evidence="1" type="ORF">CYMTET_14457</name>
</gene>
<dbReference type="InterPro" id="IPR010031">
    <property type="entry name" value="FAD_lactone_oxidase-like"/>
</dbReference>
<reference evidence="1 2" key="1">
    <citation type="journal article" date="2015" name="Genome Biol. Evol.">
        <title>Comparative Genomics of a Bacterivorous Green Alga Reveals Evolutionary Causalities and Consequences of Phago-Mixotrophic Mode of Nutrition.</title>
        <authorList>
            <person name="Burns J.A."/>
            <person name="Paasch A."/>
            <person name="Narechania A."/>
            <person name="Kim E."/>
        </authorList>
    </citation>
    <scope>NUCLEOTIDE SEQUENCE [LARGE SCALE GENOMIC DNA]</scope>
    <source>
        <strain evidence="1 2">PLY_AMNH</strain>
    </source>
</reference>
<feature type="non-terminal residue" evidence="1">
    <location>
        <position position="1"/>
    </location>
</feature>
<dbReference type="AlphaFoldDB" id="A0AAE0GG23"/>
<dbReference type="EMBL" id="LGRX02006059">
    <property type="protein sequence ID" value="KAK3277544.1"/>
    <property type="molecule type" value="Genomic_DNA"/>
</dbReference>
<sequence>ASCLSPAYAADAPPDAFFSWVGIIMYLPTSDPAQRKAITDRFFEYRGLAKKNLWTKYGAVEHWAKVELPDGMQVQSRASHKFLSTKDHAMQNHHKNVNKMA</sequence>
<dbReference type="GO" id="GO:0016899">
    <property type="term" value="F:oxidoreductase activity, acting on the CH-OH group of donors, oxygen as acceptor"/>
    <property type="evidence" value="ECO:0007669"/>
    <property type="project" value="InterPro"/>
</dbReference>